<feature type="domain" description="CN hydrolase" evidence="11">
    <location>
        <begin position="206"/>
        <end position="455"/>
    </location>
</feature>
<comment type="pathway">
    <text evidence="9">Protein modification; lipoprotein biosynthesis (N-acyl transfer).</text>
</comment>
<feature type="signal peptide" evidence="10">
    <location>
        <begin position="1"/>
        <end position="27"/>
    </location>
</feature>
<name>A0ABS8JGJ3_9GAMM</name>
<evidence type="ECO:0000256" key="3">
    <source>
        <dbReference type="ARBA" id="ARBA00022475"/>
    </source>
</evidence>
<dbReference type="Gene3D" id="3.60.110.10">
    <property type="entry name" value="Carbon-nitrogen hydrolase"/>
    <property type="match status" value="1"/>
</dbReference>
<evidence type="ECO:0000313" key="13">
    <source>
        <dbReference type="Proteomes" id="UP001165293"/>
    </source>
</evidence>
<keyword evidence="8 9" id="KW-0012">Acyltransferase</keyword>
<evidence type="ECO:0000256" key="7">
    <source>
        <dbReference type="ARBA" id="ARBA00023136"/>
    </source>
</evidence>
<comment type="subcellular location">
    <subcellularLocation>
        <location evidence="1 9">Cell membrane</location>
        <topology evidence="1 9">Multi-pass membrane protein</topology>
    </subcellularLocation>
</comment>
<evidence type="ECO:0000256" key="6">
    <source>
        <dbReference type="ARBA" id="ARBA00022989"/>
    </source>
</evidence>
<gene>
    <name evidence="9 12" type="primary">lnt</name>
    <name evidence="12" type="ORF">LK996_06275</name>
</gene>
<keyword evidence="6 9" id="KW-1133">Transmembrane helix</keyword>
<keyword evidence="3 9" id="KW-1003">Cell membrane</keyword>
<reference evidence="12" key="1">
    <citation type="submission" date="2021-10" db="EMBL/GenBank/DDBJ databases">
        <authorList>
            <person name="Lyu M."/>
            <person name="Wang X."/>
            <person name="Meng X."/>
            <person name="Xu K."/>
        </authorList>
    </citation>
    <scope>NUCLEOTIDE SEQUENCE</scope>
    <source>
        <strain evidence="12">A6</strain>
    </source>
</reference>
<dbReference type="Proteomes" id="UP001165293">
    <property type="component" value="Unassembled WGS sequence"/>
</dbReference>
<dbReference type="CDD" id="cd07571">
    <property type="entry name" value="ALP_N-acyl_transferase"/>
    <property type="match status" value="1"/>
</dbReference>
<proteinExistence type="inferred from homology"/>
<evidence type="ECO:0000256" key="2">
    <source>
        <dbReference type="ARBA" id="ARBA00010065"/>
    </source>
</evidence>
<feature type="chain" id="PRO_5046269099" description="Apolipoprotein N-acyltransferase" evidence="10">
    <location>
        <begin position="28"/>
        <end position="494"/>
    </location>
</feature>
<comment type="catalytic activity">
    <reaction evidence="9">
        <text>N-terminal S-1,2-diacyl-sn-glyceryl-L-cysteinyl-[lipoprotein] + a glycerophospholipid = N-acyl-S-1,2-diacyl-sn-glyceryl-L-cysteinyl-[lipoprotein] + a 2-acyl-sn-glycero-3-phospholipid + H(+)</text>
        <dbReference type="Rhea" id="RHEA:48228"/>
        <dbReference type="Rhea" id="RHEA-COMP:14681"/>
        <dbReference type="Rhea" id="RHEA-COMP:14684"/>
        <dbReference type="ChEBI" id="CHEBI:15378"/>
        <dbReference type="ChEBI" id="CHEBI:136912"/>
        <dbReference type="ChEBI" id="CHEBI:140656"/>
        <dbReference type="ChEBI" id="CHEBI:140657"/>
        <dbReference type="ChEBI" id="CHEBI:140660"/>
        <dbReference type="EC" id="2.3.1.269"/>
    </reaction>
</comment>
<feature type="transmembrane region" description="Helical" evidence="9">
    <location>
        <begin position="165"/>
        <end position="184"/>
    </location>
</feature>
<feature type="transmembrane region" description="Helical" evidence="9">
    <location>
        <begin position="86"/>
        <end position="110"/>
    </location>
</feature>
<evidence type="ECO:0000256" key="4">
    <source>
        <dbReference type="ARBA" id="ARBA00022679"/>
    </source>
</evidence>
<sequence length="494" mass="52136">MSLGIAGRLVAASIALCGGAAYASAFAAPGAAHFALPALCVLAWQCVHAATPRHAAWSGFLWGLPAFGGGLAWLHHALHDLGGTSLAITLPVMVFIVVVLAGYVAGAAWLATRIGITKGARASAFAGTWFVAEYTRSHVFIGFPWMLAGDSQLDLPLGMLAPWTGVYGVGFALAGVASLAAWLLPRRRITAAGLVLVASLPSTPTITNAGSQEDAWRVTALRLPAEQAPGGDAAWAWYRDRTFALGADHDLVAWPEHVAPVHAHELRDDIVALSLHAASQGWPLLFGLPVQEHGGRSFNAMLAVGDGHGRYDKRALVPFVEHTPYRLLIGRTLTLIENKIAGFTPGAPRAPMVANGRTLASAICYEAAFPEVVRENLRAAGEPALLLLPSSDRWYSDGAGARQIQRMARMRARENGIAAVRVATEGTSLFIDRDGRVTASLDAQGDALLTGTVAIGQAVTPWSRFGMAPTWLGFALALGIACALRRVSRPTSHN</sequence>
<organism evidence="12 13">
    <name type="scientific">Noviluteimonas lactosilytica</name>
    <dbReference type="NCBI Taxonomy" id="2888523"/>
    <lineage>
        <taxon>Bacteria</taxon>
        <taxon>Pseudomonadati</taxon>
        <taxon>Pseudomonadota</taxon>
        <taxon>Gammaproteobacteria</taxon>
        <taxon>Lysobacterales</taxon>
        <taxon>Lysobacteraceae</taxon>
        <taxon>Noviluteimonas</taxon>
    </lineage>
</organism>
<dbReference type="HAMAP" id="MF_01148">
    <property type="entry name" value="Lnt"/>
    <property type="match status" value="1"/>
</dbReference>
<feature type="transmembrane region" description="Helical" evidence="9">
    <location>
        <begin position="122"/>
        <end position="145"/>
    </location>
</feature>
<dbReference type="NCBIfam" id="TIGR00546">
    <property type="entry name" value="lnt"/>
    <property type="match status" value="1"/>
</dbReference>
<evidence type="ECO:0000313" key="12">
    <source>
        <dbReference type="EMBL" id="MCC8362679.1"/>
    </source>
</evidence>
<keyword evidence="7 9" id="KW-0472">Membrane</keyword>
<evidence type="ECO:0000259" key="11">
    <source>
        <dbReference type="PROSITE" id="PS50263"/>
    </source>
</evidence>
<evidence type="ECO:0000256" key="1">
    <source>
        <dbReference type="ARBA" id="ARBA00004651"/>
    </source>
</evidence>
<feature type="transmembrane region" description="Helical" evidence="9">
    <location>
        <begin position="57"/>
        <end position="74"/>
    </location>
</feature>
<dbReference type="InterPro" id="IPR045378">
    <property type="entry name" value="LNT_N"/>
</dbReference>
<evidence type="ECO:0000256" key="8">
    <source>
        <dbReference type="ARBA" id="ARBA00023315"/>
    </source>
</evidence>
<evidence type="ECO:0000256" key="5">
    <source>
        <dbReference type="ARBA" id="ARBA00022692"/>
    </source>
</evidence>
<evidence type="ECO:0000256" key="10">
    <source>
        <dbReference type="SAM" id="SignalP"/>
    </source>
</evidence>
<comment type="function">
    <text evidence="9">Catalyzes the phospholipid dependent N-acylation of the N-terminal cysteine of apolipoprotein, the last step in lipoprotein maturation.</text>
</comment>
<keyword evidence="13" id="KW-1185">Reference proteome</keyword>
<protein>
    <recommendedName>
        <fullName evidence="9">Apolipoprotein N-acyltransferase</fullName>
        <shortName evidence="9">ALP N-acyltransferase</shortName>
        <ecNumber evidence="9">2.3.1.269</ecNumber>
    </recommendedName>
</protein>
<dbReference type="PANTHER" id="PTHR38686:SF1">
    <property type="entry name" value="APOLIPOPROTEIN N-ACYLTRANSFERASE"/>
    <property type="match status" value="1"/>
</dbReference>
<dbReference type="InterPro" id="IPR004563">
    <property type="entry name" value="Apolipo_AcylTrfase"/>
</dbReference>
<dbReference type="RefSeq" id="WP_230526262.1">
    <property type="nucleotide sequence ID" value="NZ_JAJGAK010000001.1"/>
</dbReference>
<dbReference type="InterPro" id="IPR003010">
    <property type="entry name" value="C-N_Hydrolase"/>
</dbReference>
<dbReference type="Pfam" id="PF00795">
    <property type="entry name" value="CN_hydrolase"/>
    <property type="match status" value="1"/>
</dbReference>
<dbReference type="PROSITE" id="PS50263">
    <property type="entry name" value="CN_HYDROLASE"/>
    <property type="match status" value="1"/>
</dbReference>
<keyword evidence="4 9" id="KW-0808">Transferase</keyword>
<accession>A0ABS8JGJ3</accession>
<dbReference type="PANTHER" id="PTHR38686">
    <property type="entry name" value="APOLIPOPROTEIN N-ACYLTRANSFERASE"/>
    <property type="match status" value="1"/>
</dbReference>
<comment type="similarity">
    <text evidence="2 9">Belongs to the CN hydrolase family. Apolipoprotein N-acyltransferase subfamily.</text>
</comment>
<keyword evidence="5 9" id="KW-0812">Transmembrane</keyword>
<dbReference type="EC" id="2.3.1.269" evidence="9"/>
<keyword evidence="10" id="KW-0732">Signal</keyword>
<dbReference type="SUPFAM" id="SSF56317">
    <property type="entry name" value="Carbon-nitrogen hydrolase"/>
    <property type="match status" value="1"/>
</dbReference>
<dbReference type="Pfam" id="PF20154">
    <property type="entry name" value="LNT_N"/>
    <property type="match status" value="1"/>
</dbReference>
<dbReference type="InterPro" id="IPR036526">
    <property type="entry name" value="C-N_Hydrolase_sf"/>
</dbReference>
<comment type="caution">
    <text evidence="12">The sequence shown here is derived from an EMBL/GenBank/DDBJ whole genome shotgun (WGS) entry which is preliminary data.</text>
</comment>
<comment type="caution">
    <text evidence="9">Lacks conserved residue(s) required for the propagation of feature annotation.</text>
</comment>
<dbReference type="EMBL" id="JAJGAK010000001">
    <property type="protein sequence ID" value="MCC8362679.1"/>
    <property type="molecule type" value="Genomic_DNA"/>
</dbReference>
<evidence type="ECO:0000256" key="9">
    <source>
        <dbReference type="HAMAP-Rule" id="MF_01148"/>
    </source>
</evidence>